<dbReference type="GO" id="GO:0005509">
    <property type="term" value="F:calcium ion binding"/>
    <property type="evidence" value="ECO:0007669"/>
    <property type="project" value="TreeGrafter"/>
</dbReference>
<dbReference type="GO" id="GO:0017156">
    <property type="term" value="P:calcium-ion regulated exocytosis"/>
    <property type="evidence" value="ECO:0007669"/>
    <property type="project" value="TreeGrafter"/>
</dbReference>
<name>A0AAE1TK70_9EUCA</name>
<dbReference type="PROSITE" id="PS50004">
    <property type="entry name" value="C2"/>
    <property type="match status" value="1"/>
</dbReference>
<dbReference type="EMBL" id="JAWZYT010006363">
    <property type="protein sequence ID" value="KAK4288302.1"/>
    <property type="molecule type" value="Genomic_DNA"/>
</dbReference>
<dbReference type="SMART" id="SM00239">
    <property type="entry name" value="C2"/>
    <property type="match status" value="1"/>
</dbReference>
<dbReference type="Pfam" id="PF00168">
    <property type="entry name" value="C2"/>
    <property type="match status" value="2"/>
</dbReference>
<reference evidence="3" key="1">
    <citation type="submission" date="2023-11" db="EMBL/GenBank/DDBJ databases">
        <title>Genome assemblies of two species of porcelain crab, Petrolisthes cinctipes and Petrolisthes manimaculis (Anomura: Porcellanidae).</title>
        <authorList>
            <person name="Angst P."/>
        </authorList>
    </citation>
    <scope>NUCLEOTIDE SEQUENCE</scope>
    <source>
        <strain evidence="3">PB745_02</strain>
        <tissue evidence="3">Gill</tissue>
    </source>
</reference>
<dbReference type="PANTHER" id="PTHR10024">
    <property type="entry name" value="SYNAPTOTAGMIN"/>
    <property type="match status" value="1"/>
</dbReference>
<dbReference type="AlphaFoldDB" id="A0AAE1TK70"/>
<evidence type="ECO:0000313" key="4">
    <source>
        <dbReference type="Proteomes" id="UP001292094"/>
    </source>
</evidence>
<comment type="caution">
    <text evidence="3">The sequence shown here is derived from an EMBL/GenBank/DDBJ whole genome shotgun (WGS) entry which is preliminary data.</text>
</comment>
<dbReference type="InterPro" id="IPR001565">
    <property type="entry name" value="Synaptotagmin"/>
</dbReference>
<evidence type="ECO:0000256" key="1">
    <source>
        <dbReference type="ARBA" id="ARBA00022737"/>
    </source>
</evidence>
<dbReference type="GO" id="GO:0000149">
    <property type="term" value="F:SNARE binding"/>
    <property type="evidence" value="ECO:0007669"/>
    <property type="project" value="TreeGrafter"/>
</dbReference>
<gene>
    <name evidence="3" type="ORF">Pmani_038660</name>
</gene>
<dbReference type="PANTHER" id="PTHR10024:SF374">
    <property type="entry name" value="C2 DOMAIN-CONTAINING PROTEIN"/>
    <property type="match status" value="1"/>
</dbReference>
<proteinExistence type="predicted"/>
<dbReference type="GO" id="GO:0070382">
    <property type="term" value="C:exocytic vesicle"/>
    <property type="evidence" value="ECO:0007669"/>
    <property type="project" value="TreeGrafter"/>
</dbReference>
<dbReference type="GO" id="GO:0001786">
    <property type="term" value="F:phosphatidylserine binding"/>
    <property type="evidence" value="ECO:0007669"/>
    <property type="project" value="TreeGrafter"/>
</dbReference>
<evidence type="ECO:0000313" key="3">
    <source>
        <dbReference type="EMBL" id="KAK4288302.1"/>
    </source>
</evidence>
<dbReference type="GO" id="GO:0030276">
    <property type="term" value="F:clathrin binding"/>
    <property type="evidence" value="ECO:0007669"/>
    <property type="project" value="TreeGrafter"/>
</dbReference>
<dbReference type="GO" id="GO:0005544">
    <property type="term" value="F:calcium-dependent phospholipid binding"/>
    <property type="evidence" value="ECO:0007669"/>
    <property type="project" value="TreeGrafter"/>
</dbReference>
<protein>
    <recommendedName>
        <fullName evidence="2">C2 domain-containing protein</fullName>
    </recommendedName>
</protein>
<dbReference type="InterPro" id="IPR035892">
    <property type="entry name" value="C2_domain_sf"/>
</dbReference>
<keyword evidence="1" id="KW-0677">Repeat</keyword>
<dbReference type="Gene3D" id="2.60.40.150">
    <property type="entry name" value="C2 domain"/>
    <property type="match status" value="3"/>
</dbReference>
<dbReference type="PRINTS" id="PR00360">
    <property type="entry name" value="C2DOMAIN"/>
</dbReference>
<dbReference type="PRINTS" id="PR00399">
    <property type="entry name" value="SYNAPTOTAGMN"/>
</dbReference>
<feature type="domain" description="C2" evidence="2">
    <location>
        <begin position="60"/>
        <end position="182"/>
    </location>
</feature>
<organism evidence="3 4">
    <name type="scientific">Petrolisthes manimaculis</name>
    <dbReference type="NCBI Taxonomy" id="1843537"/>
    <lineage>
        <taxon>Eukaryota</taxon>
        <taxon>Metazoa</taxon>
        <taxon>Ecdysozoa</taxon>
        <taxon>Arthropoda</taxon>
        <taxon>Crustacea</taxon>
        <taxon>Multicrustacea</taxon>
        <taxon>Malacostraca</taxon>
        <taxon>Eumalacostraca</taxon>
        <taxon>Eucarida</taxon>
        <taxon>Decapoda</taxon>
        <taxon>Pleocyemata</taxon>
        <taxon>Anomura</taxon>
        <taxon>Galatheoidea</taxon>
        <taxon>Porcellanidae</taxon>
        <taxon>Petrolisthes</taxon>
    </lineage>
</organism>
<feature type="non-terminal residue" evidence="3">
    <location>
        <position position="1"/>
    </location>
</feature>
<dbReference type="SUPFAM" id="SSF49562">
    <property type="entry name" value="C2 domain (Calcium/lipid-binding domain, CaLB)"/>
    <property type="match status" value="2"/>
</dbReference>
<dbReference type="InterPro" id="IPR000008">
    <property type="entry name" value="C2_dom"/>
</dbReference>
<evidence type="ECO:0000259" key="2">
    <source>
        <dbReference type="PROSITE" id="PS50004"/>
    </source>
</evidence>
<sequence>VLWSDLRDRTLQFSVYDFDRFSRNDLIGQVVLRGVADHCNPDAETTYLLDILNTRHELRELGEVMLSLCYLPTAGRLTLTVIKMRNLRAMDITGSSDPYVKVCLVCQGRRIKKKKTSVKKSTLNPVYNEALVFDIPNENIEDVTLLVKVVDYDSYSSDIKVHVHQHPRLGRICCLPKINNRAQASVTTQKNQRFCLFNSLPKDVREMNYTTDKFKTHLDSYLQHIHGQPNLPNYTGRKAASNSIQEQLIGANELLGVVVLGSQVLGPGRDHWLEMLECPRRPVTQWHALMESIPLNLAPSPTRSLPPPLTCFNST</sequence>
<dbReference type="Proteomes" id="UP001292094">
    <property type="component" value="Unassembled WGS sequence"/>
</dbReference>
<dbReference type="GO" id="GO:0005886">
    <property type="term" value="C:plasma membrane"/>
    <property type="evidence" value="ECO:0007669"/>
    <property type="project" value="TreeGrafter"/>
</dbReference>
<keyword evidence="4" id="KW-1185">Reference proteome</keyword>
<accession>A0AAE1TK70</accession>